<evidence type="ECO:0000313" key="1">
    <source>
        <dbReference type="EMBL" id="WNZ27114.1"/>
    </source>
</evidence>
<name>A0AA96WKU7_9CYAN</name>
<dbReference type="AlphaFoldDB" id="A0AA96WKU7"/>
<dbReference type="EMBL" id="CP053587">
    <property type="protein sequence ID" value="WNZ27114.1"/>
    <property type="molecule type" value="Genomic_DNA"/>
</dbReference>
<sequence length="220" mass="23895">MNDWNFPRESREVLLPLEVKPAEGYLEILPNGHEAVIFGDPKSATEGFHQQGDNPFGMRGTCGLVSVEDILRQLGYQVTETDLVSYAVRNQLCTIEGTPDVQGGTTQIDQARILNDFGVPAEAKILLNCEDLASYIEAGEKVIVGVNGGVLWNVPEAFEFGQANHAVTVTGVARNPQTADLLGFFINDSGSGEAGRFVDLNTWQWSWENRGGLGIVTNLA</sequence>
<evidence type="ECO:0008006" key="2">
    <source>
        <dbReference type="Google" id="ProtNLM"/>
    </source>
</evidence>
<dbReference type="RefSeq" id="WP_316436738.1">
    <property type="nucleotide sequence ID" value="NZ_CP053587.1"/>
</dbReference>
<dbReference type="Gene3D" id="3.90.70.10">
    <property type="entry name" value="Cysteine proteinases"/>
    <property type="match status" value="1"/>
</dbReference>
<reference evidence="1" key="1">
    <citation type="submission" date="2020-05" db="EMBL/GenBank/DDBJ databases">
        <authorList>
            <person name="Zhu T."/>
            <person name="Keshari N."/>
            <person name="Lu X."/>
        </authorList>
    </citation>
    <scope>NUCLEOTIDE SEQUENCE</scope>
    <source>
        <strain evidence="1">NK1-12</strain>
    </source>
</reference>
<gene>
    <name evidence="1" type="ORF">HJG54_29835</name>
</gene>
<organism evidence="1">
    <name type="scientific">Leptolyngbya sp. NK1-12</name>
    <dbReference type="NCBI Taxonomy" id="2547451"/>
    <lineage>
        <taxon>Bacteria</taxon>
        <taxon>Bacillati</taxon>
        <taxon>Cyanobacteriota</taxon>
        <taxon>Cyanophyceae</taxon>
        <taxon>Leptolyngbyales</taxon>
        <taxon>Leptolyngbyaceae</taxon>
        <taxon>Leptolyngbya group</taxon>
        <taxon>Leptolyngbya</taxon>
    </lineage>
</organism>
<proteinExistence type="predicted"/>
<protein>
    <recommendedName>
        <fullName evidence="2">Peptidase C39-like domain-containing protein</fullName>
    </recommendedName>
</protein>
<accession>A0AA96WKU7</accession>